<reference evidence="3 4" key="2">
    <citation type="journal article" date="2010" name="Stand. Genomic Sci.">
        <title>Complete genome sequence of Chitinophaga pinensis type strain (UQM 2034).</title>
        <authorList>
            <person name="Glavina Del Rio T."/>
            <person name="Abt B."/>
            <person name="Spring S."/>
            <person name="Lapidus A."/>
            <person name="Nolan M."/>
            <person name="Tice H."/>
            <person name="Copeland A."/>
            <person name="Cheng J.F."/>
            <person name="Chen F."/>
            <person name="Bruce D."/>
            <person name="Goodwin L."/>
            <person name="Pitluck S."/>
            <person name="Ivanova N."/>
            <person name="Mavromatis K."/>
            <person name="Mikhailova N."/>
            <person name="Pati A."/>
            <person name="Chen A."/>
            <person name="Palaniappan K."/>
            <person name="Land M."/>
            <person name="Hauser L."/>
            <person name="Chang Y.J."/>
            <person name="Jeffries C.D."/>
            <person name="Chain P."/>
            <person name="Saunders E."/>
            <person name="Detter J.C."/>
            <person name="Brettin T."/>
            <person name="Rohde M."/>
            <person name="Goker M."/>
            <person name="Bristow J."/>
            <person name="Eisen J.A."/>
            <person name="Markowitz V."/>
            <person name="Hugenholtz P."/>
            <person name="Kyrpides N.C."/>
            <person name="Klenk H.P."/>
            <person name="Lucas S."/>
        </authorList>
    </citation>
    <scope>NUCLEOTIDE SEQUENCE [LARGE SCALE GENOMIC DNA]</scope>
    <source>
        <strain evidence="4">ATCC 43595 / DSM 2588 / LMG 13176 / NBRC 15968 / NCIMB 11800 / UQM 2034</strain>
    </source>
</reference>
<dbReference type="AlphaFoldDB" id="A0A979G7U0"/>
<sequence>MKQITFGKRLTEVRKDKKLSQDEIAKKVGVHGAVIGRYERDEVKPSIEMAANIAAALEVSLDYLVGNTDLLLDQTILDRIMDIQKLSDQDKADAFKLLDMFLRDAKARHAYHKQ</sequence>
<evidence type="ECO:0000313" key="3">
    <source>
        <dbReference type="EMBL" id="ACU62222.1"/>
    </source>
</evidence>
<dbReference type="SUPFAM" id="SSF47413">
    <property type="entry name" value="lambda repressor-like DNA-binding domains"/>
    <property type="match status" value="1"/>
</dbReference>
<feature type="domain" description="HTH cro/C1-type" evidence="2">
    <location>
        <begin position="10"/>
        <end position="64"/>
    </location>
</feature>
<reference evidence="4" key="1">
    <citation type="submission" date="2009-08" db="EMBL/GenBank/DDBJ databases">
        <title>The complete genome of Chitinophaga pinensis DSM 2588.</title>
        <authorList>
            <consortium name="US DOE Joint Genome Institute (JGI-PGF)"/>
            <person name="Lucas S."/>
            <person name="Copeland A."/>
            <person name="Lapidus A."/>
            <person name="Glavina del Rio T."/>
            <person name="Dalin E."/>
            <person name="Tice H."/>
            <person name="Bruce D."/>
            <person name="Goodwin L."/>
            <person name="Pitluck S."/>
            <person name="Kyrpides N."/>
            <person name="Mavromatis K."/>
            <person name="Ivanova N."/>
            <person name="Mikhailova N."/>
            <person name="Sims D."/>
            <person name="Meinche L."/>
            <person name="Brettin T."/>
            <person name="Detter J.C."/>
            <person name="Han C."/>
            <person name="Larimer F."/>
            <person name="Land M."/>
            <person name="Hauser L."/>
            <person name="Markowitz V."/>
            <person name="Cheng J.-F."/>
            <person name="Hugenholtz P."/>
            <person name="Woyke T."/>
            <person name="Wu D."/>
            <person name="Spring S."/>
            <person name="Klenk H.-P."/>
            <person name="Eisen J.A."/>
        </authorList>
    </citation>
    <scope>NUCLEOTIDE SEQUENCE [LARGE SCALE GENOMIC DNA]</scope>
    <source>
        <strain evidence="4">ATCC 43595 / DSM 2588 / LMG 13176 / NBRC 15968 / NCIMB 11800 / UQM 2034</strain>
    </source>
</reference>
<name>A0A979G7U0_CHIPD</name>
<keyword evidence="1" id="KW-0238">DNA-binding</keyword>
<dbReference type="OrthoDB" id="881869at2"/>
<dbReference type="Gene3D" id="1.10.260.40">
    <property type="entry name" value="lambda repressor-like DNA-binding domains"/>
    <property type="match status" value="1"/>
</dbReference>
<dbReference type="PANTHER" id="PTHR46558">
    <property type="entry name" value="TRACRIPTIONAL REGULATORY PROTEIN-RELATED-RELATED"/>
    <property type="match status" value="1"/>
</dbReference>
<dbReference type="RefSeq" id="WP_012792390.1">
    <property type="nucleotide sequence ID" value="NC_013132.1"/>
</dbReference>
<evidence type="ECO:0000313" key="4">
    <source>
        <dbReference type="Proteomes" id="UP000002215"/>
    </source>
</evidence>
<dbReference type="KEGG" id="cpi:Cpin_4788"/>
<evidence type="ECO:0000256" key="1">
    <source>
        <dbReference type="ARBA" id="ARBA00023125"/>
    </source>
</evidence>
<protein>
    <submittedName>
        <fullName evidence="3">Transcriptional regulator, XRE family</fullName>
    </submittedName>
</protein>
<dbReference type="PROSITE" id="PS50943">
    <property type="entry name" value="HTH_CROC1"/>
    <property type="match status" value="1"/>
</dbReference>
<dbReference type="InterPro" id="IPR001387">
    <property type="entry name" value="Cro/C1-type_HTH"/>
</dbReference>
<evidence type="ECO:0000259" key="2">
    <source>
        <dbReference type="PROSITE" id="PS50943"/>
    </source>
</evidence>
<dbReference type="InterPro" id="IPR010982">
    <property type="entry name" value="Lambda_DNA-bd_dom_sf"/>
</dbReference>
<gene>
    <name evidence="3" type="ordered locus">Cpin_4788</name>
</gene>
<dbReference type="PANTHER" id="PTHR46558:SF11">
    <property type="entry name" value="HTH-TYPE TRANSCRIPTIONAL REGULATOR XRE"/>
    <property type="match status" value="1"/>
</dbReference>
<dbReference type="GO" id="GO:0003677">
    <property type="term" value="F:DNA binding"/>
    <property type="evidence" value="ECO:0007669"/>
    <property type="project" value="UniProtKB-KW"/>
</dbReference>
<dbReference type="Proteomes" id="UP000002215">
    <property type="component" value="Chromosome"/>
</dbReference>
<dbReference type="InterPro" id="IPR049639">
    <property type="entry name" value="RstR"/>
</dbReference>
<dbReference type="EMBL" id="CP001699">
    <property type="protein sequence ID" value="ACU62222.1"/>
    <property type="molecule type" value="Genomic_DNA"/>
</dbReference>
<dbReference type="CDD" id="cd00093">
    <property type="entry name" value="HTH_XRE"/>
    <property type="match status" value="1"/>
</dbReference>
<dbReference type="SMART" id="SM00530">
    <property type="entry name" value="HTH_XRE"/>
    <property type="match status" value="1"/>
</dbReference>
<proteinExistence type="predicted"/>
<accession>A0A979G7U0</accession>
<dbReference type="NCBIfam" id="NF041951">
    <property type="entry name" value="phage_RstR"/>
    <property type="match status" value="1"/>
</dbReference>
<dbReference type="Pfam" id="PF01381">
    <property type="entry name" value="HTH_3"/>
    <property type="match status" value="1"/>
</dbReference>
<organism evidence="3 4">
    <name type="scientific">Chitinophaga pinensis (strain ATCC 43595 / DSM 2588 / LMG 13176 / NBRC 15968 / NCIMB 11800 / UQM 2034)</name>
    <dbReference type="NCBI Taxonomy" id="485918"/>
    <lineage>
        <taxon>Bacteria</taxon>
        <taxon>Pseudomonadati</taxon>
        <taxon>Bacteroidota</taxon>
        <taxon>Chitinophagia</taxon>
        <taxon>Chitinophagales</taxon>
        <taxon>Chitinophagaceae</taxon>
        <taxon>Chitinophaga</taxon>
    </lineage>
</organism>